<protein>
    <submittedName>
        <fullName evidence="2">Sugar nucleotide-binding protein</fullName>
    </submittedName>
</protein>
<sequence>MYVIIGANGFLGSYLIKNILQISKDCILATTRNMQNVKQYPRVQWITCDVTDSNSVSNLKREIEKHEPCKIIYLAAYHHPDMVEKNPKIAWNCNITALSSFLNTIENVKCFFYPSTDSVCGNSEGKKHFRECDALKPVNLYGKQKAAAECLVTTYGYNVIRYPFLIGPSLSPNKKHFYDTIVEALQENRPFEMFQDSYRSSLDFDTAAELLIQLVENYNDSMPKILNLSGDDDLSKYDIGLMIAKRLGVSTNLIVPISIQKQNGIFKAERAQSTLLDNTLIKKALGMSSIKINL</sequence>
<reference evidence="2 3" key="1">
    <citation type="submission" date="2020-08" db="EMBL/GenBank/DDBJ databases">
        <title>The isolate Caproiciproducens sp. 7D4C2 produces n-caproate at mildly acidic conditions from hexoses: genome and rBOX comparison with related strains and chain-elongating bacteria.</title>
        <authorList>
            <person name="Esquivel-Elizondo S."/>
            <person name="Bagci C."/>
            <person name="Temovska M."/>
            <person name="Jeon B.S."/>
            <person name="Bessarab I."/>
            <person name="Williams R.B.H."/>
            <person name="Huson D.H."/>
            <person name="Angenent L.T."/>
        </authorList>
    </citation>
    <scope>NUCLEOTIDE SEQUENCE [LARGE SCALE GENOMIC DNA]</scope>
    <source>
        <strain evidence="2 3">7D4C2</strain>
    </source>
</reference>
<name>A0A7G8TFN4_9FIRM</name>
<organism evidence="2 3">
    <name type="scientific">Caproicibacter fermentans</name>
    <dbReference type="NCBI Taxonomy" id="2576756"/>
    <lineage>
        <taxon>Bacteria</taxon>
        <taxon>Bacillati</taxon>
        <taxon>Bacillota</taxon>
        <taxon>Clostridia</taxon>
        <taxon>Eubacteriales</taxon>
        <taxon>Acutalibacteraceae</taxon>
        <taxon>Caproicibacter</taxon>
    </lineage>
</organism>
<evidence type="ECO:0000259" key="1">
    <source>
        <dbReference type="Pfam" id="PF04321"/>
    </source>
</evidence>
<dbReference type="SUPFAM" id="SSF51735">
    <property type="entry name" value="NAD(P)-binding Rossmann-fold domains"/>
    <property type="match status" value="1"/>
</dbReference>
<gene>
    <name evidence="2" type="ORF">HCR03_09570</name>
</gene>
<dbReference type="Pfam" id="PF04321">
    <property type="entry name" value="RmlD_sub_bind"/>
    <property type="match status" value="1"/>
</dbReference>
<accession>A0A7G8TFN4</accession>
<dbReference type="InterPro" id="IPR036291">
    <property type="entry name" value="NAD(P)-bd_dom_sf"/>
</dbReference>
<evidence type="ECO:0000313" key="3">
    <source>
        <dbReference type="Proteomes" id="UP000515909"/>
    </source>
</evidence>
<dbReference type="EMBL" id="CP060286">
    <property type="protein sequence ID" value="QNK42425.1"/>
    <property type="molecule type" value="Genomic_DNA"/>
</dbReference>
<dbReference type="InterPro" id="IPR029903">
    <property type="entry name" value="RmlD-like-bd"/>
</dbReference>
<dbReference type="RefSeq" id="WP_187037887.1">
    <property type="nucleotide sequence ID" value="NZ_CP060286.1"/>
</dbReference>
<dbReference type="PANTHER" id="PTHR43242:SF1">
    <property type="entry name" value="NAD(P)-BINDING ROSSMANN-FOLD SUPERFAMILY PROTEIN"/>
    <property type="match status" value="1"/>
</dbReference>
<dbReference type="KEGG" id="cfem:HCR03_09570"/>
<dbReference type="UniPathway" id="UPA00124"/>
<dbReference type="Proteomes" id="UP000515909">
    <property type="component" value="Chromosome"/>
</dbReference>
<evidence type="ECO:0000313" key="2">
    <source>
        <dbReference type="EMBL" id="QNK42425.1"/>
    </source>
</evidence>
<feature type="domain" description="RmlD-like substrate binding" evidence="1">
    <location>
        <begin position="3"/>
        <end position="288"/>
    </location>
</feature>
<dbReference type="Gene3D" id="3.40.50.720">
    <property type="entry name" value="NAD(P)-binding Rossmann-like Domain"/>
    <property type="match status" value="1"/>
</dbReference>
<dbReference type="GO" id="GO:0019305">
    <property type="term" value="P:dTDP-rhamnose biosynthetic process"/>
    <property type="evidence" value="ECO:0007669"/>
    <property type="project" value="UniProtKB-UniPathway"/>
</dbReference>
<proteinExistence type="predicted"/>
<dbReference type="PANTHER" id="PTHR43242">
    <property type="entry name" value="NAD(P)-BINDING ROSSMANN-FOLD SUPERFAMILY PROTEIN"/>
    <property type="match status" value="1"/>
</dbReference>
<dbReference type="AlphaFoldDB" id="A0A7G8TFN4"/>